<dbReference type="Gene3D" id="3.40.50.720">
    <property type="entry name" value="NAD(P)-binding Rossmann-like Domain"/>
    <property type="match status" value="1"/>
</dbReference>
<evidence type="ECO:0000313" key="4">
    <source>
        <dbReference type="Proteomes" id="UP000821598"/>
    </source>
</evidence>
<dbReference type="Proteomes" id="UP000821598">
    <property type="component" value="Unassembled WGS sequence"/>
</dbReference>
<dbReference type="PRINTS" id="PR00080">
    <property type="entry name" value="SDRFAMILY"/>
</dbReference>
<dbReference type="PRINTS" id="PR00081">
    <property type="entry name" value="GDHRDH"/>
</dbReference>
<dbReference type="PANTHER" id="PTHR24321">
    <property type="entry name" value="DEHYDROGENASES, SHORT CHAIN"/>
    <property type="match status" value="1"/>
</dbReference>
<proteinExistence type="inferred from homology"/>
<dbReference type="SUPFAM" id="SSF51735">
    <property type="entry name" value="NAD(P)-binding Rossmann-fold domains"/>
    <property type="match status" value="1"/>
</dbReference>
<reference evidence="3 4" key="1">
    <citation type="submission" date="2019-08" db="EMBL/GenBank/DDBJ databases">
        <title>Paraburkholderia simonii sp. nov. and P. youngii sp. nov. Brazilian and Mexican Mimosa-associated rhizobia.</title>
        <authorList>
            <person name="Mavima L."/>
            <person name="Beukes C.W."/>
            <person name="Palmer M."/>
            <person name="De Meyer S.E."/>
            <person name="James E.K."/>
            <person name="Maluk M."/>
            <person name="Avontuur J.R."/>
            <person name="Chan W.Y."/>
            <person name="Venter S.N."/>
            <person name="Steenkamp E.T."/>
        </authorList>
    </citation>
    <scope>NUCLEOTIDE SEQUENCE [LARGE SCALE GENOMIC DNA]</scope>
    <source>
        <strain evidence="3 4">JPY454</strain>
    </source>
</reference>
<evidence type="ECO:0000313" key="3">
    <source>
        <dbReference type="EMBL" id="NVI08213.1"/>
    </source>
</evidence>
<protein>
    <submittedName>
        <fullName evidence="3">SDR family oxidoreductase</fullName>
    </submittedName>
</protein>
<evidence type="ECO:0000256" key="2">
    <source>
        <dbReference type="ARBA" id="ARBA00023002"/>
    </source>
</evidence>
<dbReference type="EMBL" id="VOMC01000044">
    <property type="protein sequence ID" value="NVI08213.1"/>
    <property type="molecule type" value="Genomic_DNA"/>
</dbReference>
<dbReference type="PROSITE" id="PS00061">
    <property type="entry name" value="ADH_SHORT"/>
    <property type="match status" value="1"/>
</dbReference>
<dbReference type="PANTHER" id="PTHR24321:SF8">
    <property type="entry name" value="ESTRADIOL 17-BETA-DEHYDROGENASE 8-RELATED"/>
    <property type="match status" value="1"/>
</dbReference>
<dbReference type="CDD" id="cd05233">
    <property type="entry name" value="SDR_c"/>
    <property type="match status" value="1"/>
</dbReference>
<keyword evidence="2" id="KW-0560">Oxidoreductase</keyword>
<dbReference type="InterPro" id="IPR002347">
    <property type="entry name" value="SDR_fam"/>
</dbReference>
<dbReference type="InterPro" id="IPR036291">
    <property type="entry name" value="NAD(P)-bd_dom_sf"/>
</dbReference>
<organism evidence="3 4">
    <name type="scientific">Paraburkholderia youngii</name>
    <dbReference type="NCBI Taxonomy" id="2782701"/>
    <lineage>
        <taxon>Bacteria</taxon>
        <taxon>Pseudomonadati</taxon>
        <taxon>Pseudomonadota</taxon>
        <taxon>Betaproteobacteria</taxon>
        <taxon>Burkholderiales</taxon>
        <taxon>Burkholderiaceae</taxon>
        <taxon>Paraburkholderia</taxon>
    </lineage>
</organism>
<dbReference type="Pfam" id="PF13561">
    <property type="entry name" value="adh_short_C2"/>
    <property type="match status" value="1"/>
</dbReference>
<evidence type="ECO:0000256" key="1">
    <source>
        <dbReference type="ARBA" id="ARBA00006484"/>
    </source>
</evidence>
<dbReference type="InterPro" id="IPR020904">
    <property type="entry name" value="Sc_DH/Rdtase_CS"/>
</dbReference>
<comment type="caution">
    <text evidence="3">The sequence shown here is derived from an EMBL/GenBank/DDBJ whole genome shotgun (WGS) entry which is preliminary data.</text>
</comment>
<name>A0ABX2NUQ1_9BURK</name>
<dbReference type="RefSeq" id="WP_176368979.1">
    <property type="nucleotide sequence ID" value="NZ_VOMC01000044.1"/>
</dbReference>
<accession>A0ABX2NUQ1</accession>
<comment type="similarity">
    <text evidence="1">Belongs to the short-chain dehydrogenases/reductases (SDR) family.</text>
</comment>
<dbReference type="NCBIfam" id="NF005559">
    <property type="entry name" value="PRK07231.1"/>
    <property type="match status" value="1"/>
</dbReference>
<sequence>MTPLASDLLDFHGKTVLVTGAATGIGRAVALAFARHGARLSIGDLNEDAARETLDSIERLGAEAIFVRTDVSSEADVKHLVSETVRRFGKLDCAFNNAGIAPRDADRSALAQLDVSVFDRLLAVNLRGVFLCMKYELQEMAHSGSGAIVNTASVAGIVAEPGVAGYVAAKHGVIGLTKSAAIEYASQGIRVNALAPGWVDTPMTVALKHEPELNARLRETAPIGRPAQPEEMAGSVLFLCSDAASYVTGQVHVADGAATVRGMFPTHLVGKPL</sequence>
<keyword evidence="4" id="KW-1185">Reference proteome</keyword>
<gene>
    <name evidence="3" type="ORF">FSB64_31570</name>
</gene>